<protein>
    <submittedName>
        <fullName evidence="8">Carbohydrate kinase</fullName>
    </submittedName>
</protein>
<reference evidence="8 9" key="1">
    <citation type="submission" date="2018-06" db="EMBL/GenBank/DDBJ databases">
        <title>Complete Genome Sequence of Desulfobacter hydrogenophilus (DSM3380).</title>
        <authorList>
            <person name="Marietou A."/>
            <person name="Schreiber L."/>
            <person name="Marshall I."/>
            <person name="Jorgensen B."/>
        </authorList>
    </citation>
    <scope>NUCLEOTIDE SEQUENCE [LARGE SCALE GENOMIC DNA]</scope>
    <source>
        <strain evidence="8 9">DSM 3380</strain>
    </source>
</reference>
<dbReference type="GO" id="GO:0005524">
    <property type="term" value="F:ATP binding"/>
    <property type="evidence" value="ECO:0007669"/>
    <property type="project" value="UniProtKB-KW"/>
</dbReference>
<feature type="domain" description="Carbohydrate kinase PfkB" evidence="6">
    <location>
        <begin position="21"/>
        <end position="282"/>
    </location>
</feature>
<evidence type="ECO:0000256" key="2">
    <source>
        <dbReference type="ARBA" id="ARBA00022679"/>
    </source>
</evidence>
<dbReference type="Pfam" id="PF00294">
    <property type="entry name" value="PfkB"/>
    <property type="match status" value="1"/>
</dbReference>
<evidence type="ECO:0000313" key="7">
    <source>
        <dbReference type="EMBL" id="QBH12891.1"/>
    </source>
</evidence>
<comment type="similarity">
    <text evidence="1">Belongs to the carbohydrate kinase PfkB family.</text>
</comment>
<dbReference type="OrthoDB" id="9779730at2"/>
<keyword evidence="3" id="KW-0547">Nucleotide-binding</keyword>
<keyword evidence="2" id="KW-0808">Transferase</keyword>
<sequence>MKENKDKLYIFGEVLFDCFPTGEEILGGAPFNVAWHLQAFGDQPTLISRVGKDSQGTRVLKAMEKWQMDTNAVQVDDENPTGQVDITIDAGEPRYDIAAPSAYDFITSAQLSAPPAHGILYHGTLCLRNQVSRSTYEKISHNNKLKIFLDVNLRSPWWQREEALAWLKKAHWVKMNQEELQLLGKHETTSIEEQMAELQTTYELEQLIVTRGAQGTIIRTAAGDFHSLVPEKNLKIVDTVGAGDAFSAVYIHGLRSGCSIAESLQHAQKFASKVIGLRGATTADLYFYQEFMASISS</sequence>
<keyword evidence="5" id="KW-0067">ATP-binding</keyword>
<dbReference type="Gene3D" id="3.40.1190.20">
    <property type="match status" value="1"/>
</dbReference>
<dbReference type="PANTHER" id="PTHR43085">
    <property type="entry name" value="HEXOKINASE FAMILY MEMBER"/>
    <property type="match status" value="1"/>
</dbReference>
<organism evidence="8 9">
    <name type="scientific">Desulfobacter hydrogenophilus</name>
    <dbReference type="NCBI Taxonomy" id="2291"/>
    <lineage>
        <taxon>Bacteria</taxon>
        <taxon>Pseudomonadati</taxon>
        <taxon>Thermodesulfobacteriota</taxon>
        <taxon>Desulfobacteria</taxon>
        <taxon>Desulfobacterales</taxon>
        <taxon>Desulfobacteraceae</taxon>
        <taxon>Desulfobacter</taxon>
    </lineage>
</organism>
<dbReference type="Proteomes" id="UP000248798">
    <property type="component" value="Unassembled WGS sequence"/>
</dbReference>
<dbReference type="EMBL" id="CP036313">
    <property type="protein sequence ID" value="QBH12891.1"/>
    <property type="molecule type" value="Genomic_DNA"/>
</dbReference>
<proteinExistence type="inferred from homology"/>
<evidence type="ECO:0000256" key="4">
    <source>
        <dbReference type="ARBA" id="ARBA00022777"/>
    </source>
</evidence>
<gene>
    <name evidence="8" type="ORF">DO021_00150</name>
    <name evidence="7" type="ORF">EYB58_08165</name>
</gene>
<dbReference type="AlphaFoldDB" id="A0A328FIA2"/>
<dbReference type="PROSITE" id="PS00583">
    <property type="entry name" value="PFKB_KINASES_1"/>
    <property type="match status" value="1"/>
</dbReference>
<accession>A0A328FIA2</accession>
<keyword evidence="10" id="KW-1185">Reference proteome</keyword>
<evidence type="ECO:0000256" key="5">
    <source>
        <dbReference type="ARBA" id="ARBA00022840"/>
    </source>
</evidence>
<dbReference type="SUPFAM" id="SSF53613">
    <property type="entry name" value="Ribokinase-like"/>
    <property type="match status" value="1"/>
</dbReference>
<evidence type="ECO:0000256" key="3">
    <source>
        <dbReference type="ARBA" id="ARBA00022741"/>
    </source>
</evidence>
<dbReference type="CDD" id="cd01167">
    <property type="entry name" value="bac_FRK"/>
    <property type="match status" value="1"/>
</dbReference>
<evidence type="ECO:0000259" key="6">
    <source>
        <dbReference type="Pfam" id="PF00294"/>
    </source>
</evidence>
<dbReference type="RefSeq" id="WP_111952503.1">
    <property type="nucleotide sequence ID" value="NZ_CP036313.1"/>
</dbReference>
<evidence type="ECO:0000313" key="8">
    <source>
        <dbReference type="EMBL" id="RAM03876.1"/>
    </source>
</evidence>
<evidence type="ECO:0000313" key="9">
    <source>
        <dbReference type="Proteomes" id="UP000248798"/>
    </source>
</evidence>
<name>A0A328FIA2_9BACT</name>
<evidence type="ECO:0000256" key="1">
    <source>
        <dbReference type="ARBA" id="ARBA00010688"/>
    </source>
</evidence>
<dbReference type="InterPro" id="IPR002173">
    <property type="entry name" value="Carboh/pur_kinase_PfkB_CS"/>
</dbReference>
<dbReference type="InterPro" id="IPR011611">
    <property type="entry name" value="PfkB_dom"/>
</dbReference>
<keyword evidence="4 8" id="KW-0418">Kinase</keyword>
<dbReference type="InterPro" id="IPR029056">
    <property type="entry name" value="Ribokinase-like"/>
</dbReference>
<dbReference type="GO" id="GO:0016301">
    <property type="term" value="F:kinase activity"/>
    <property type="evidence" value="ECO:0007669"/>
    <property type="project" value="UniProtKB-KW"/>
</dbReference>
<reference evidence="7 10" key="2">
    <citation type="submission" date="2019-02" db="EMBL/GenBank/DDBJ databases">
        <title>Complete genome sequence of Desulfobacter hydrogenophilus AcRS1.</title>
        <authorList>
            <person name="Marietou A."/>
            <person name="Lund M.B."/>
            <person name="Marshall I.P.G."/>
            <person name="Schreiber L."/>
            <person name="Jorgensen B."/>
        </authorList>
    </citation>
    <scope>NUCLEOTIDE SEQUENCE [LARGE SCALE GENOMIC DNA]</scope>
    <source>
        <strain evidence="7 10">AcRS1</strain>
    </source>
</reference>
<dbReference type="InterPro" id="IPR050306">
    <property type="entry name" value="PfkB_Carbo_kinase"/>
</dbReference>
<dbReference type="Proteomes" id="UP000293902">
    <property type="component" value="Chromosome"/>
</dbReference>
<evidence type="ECO:0000313" key="10">
    <source>
        <dbReference type="Proteomes" id="UP000293902"/>
    </source>
</evidence>
<dbReference type="PANTHER" id="PTHR43085:SF1">
    <property type="entry name" value="PSEUDOURIDINE KINASE-RELATED"/>
    <property type="match status" value="1"/>
</dbReference>
<dbReference type="EMBL" id="QLNI01000001">
    <property type="protein sequence ID" value="RAM03876.1"/>
    <property type="molecule type" value="Genomic_DNA"/>
</dbReference>